<reference evidence="2 3" key="1">
    <citation type="submission" date="2016-10" db="EMBL/GenBank/DDBJ databases">
        <authorList>
            <person name="de Groot N.N."/>
        </authorList>
    </citation>
    <scope>NUCLEOTIDE SEQUENCE [LARGE SCALE GENOMIC DNA]</scope>
    <source>
        <strain evidence="2 3">DSM 44945</strain>
    </source>
</reference>
<name>A0A1I2SNS5_9BACL</name>
<dbReference type="OrthoDB" id="2081723at2"/>
<feature type="domain" description="PrcB C-terminal" evidence="1">
    <location>
        <begin position="53"/>
        <end position="105"/>
    </location>
</feature>
<dbReference type="AlphaFoldDB" id="A0A1I2SNS5"/>
<dbReference type="InterPro" id="IPR025748">
    <property type="entry name" value="PrcB_C_dom"/>
</dbReference>
<accession>A0A1I2SNS5</accession>
<dbReference type="Pfam" id="PF14343">
    <property type="entry name" value="PrcB_C"/>
    <property type="match status" value="1"/>
</dbReference>
<evidence type="ECO:0000313" key="2">
    <source>
        <dbReference type="EMBL" id="SFG54420.1"/>
    </source>
</evidence>
<dbReference type="EMBL" id="FOOK01000045">
    <property type="protein sequence ID" value="SFG54420.1"/>
    <property type="molecule type" value="Genomic_DNA"/>
</dbReference>
<protein>
    <submittedName>
        <fullName evidence="2">PrcB C-terminal</fullName>
    </submittedName>
</protein>
<dbReference type="Proteomes" id="UP000198661">
    <property type="component" value="Unassembled WGS sequence"/>
</dbReference>
<dbReference type="STRING" id="201973.SAMN04488025_14511"/>
<evidence type="ECO:0000313" key="3">
    <source>
        <dbReference type="Proteomes" id="UP000198661"/>
    </source>
</evidence>
<gene>
    <name evidence="2" type="ORF">SAMN04488025_14511</name>
</gene>
<organism evidence="2 3">
    <name type="scientific">Planifilum fulgidum</name>
    <dbReference type="NCBI Taxonomy" id="201973"/>
    <lineage>
        <taxon>Bacteria</taxon>
        <taxon>Bacillati</taxon>
        <taxon>Bacillota</taxon>
        <taxon>Bacilli</taxon>
        <taxon>Bacillales</taxon>
        <taxon>Thermoactinomycetaceae</taxon>
        <taxon>Planifilum</taxon>
    </lineage>
</organism>
<keyword evidence="3" id="KW-1185">Reference proteome</keyword>
<proteinExistence type="predicted"/>
<sequence>MWLSMGDKQREPVPFQLISRDEEKKLPASVVQWVASTKEKRGIHFFAHADRRYLLITAGIRPNPGYRLTLSQVRSGKQGWEIVVKESAPQPGRFYPQVLVVPYLLGEVRKTVKVIEESTGKPFGEDSAPGPLR</sequence>
<evidence type="ECO:0000259" key="1">
    <source>
        <dbReference type="Pfam" id="PF14343"/>
    </source>
</evidence>